<dbReference type="STRING" id="53254.SAMN05660750_03776"/>
<name>A0A0Q3PRG4_9HYPH</name>
<dbReference type="EMBL" id="LMAR01000001">
    <property type="protein sequence ID" value="KQK32398.1"/>
    <property type="molecule type" value="Genomic_DNA"/>
</dbReference>
<dbReference type="Proteomes" id="UP000051562">
    <property type="component" value="Unassembled WGS sequence"/>
</dbReference>
<accession>A0A0Q3PRG4</accession>
<dbReference type="EMBL" id="FUYX01000011">
    <property type="protein sequence ID" value="SKC03513.1"/>
    <property type="molecule type" value="Genomic_DNA"/>
</dbReference>
<evidence type="ECO:0000313" key="1">
    <source>
        <dbReference type="EMBL" id="KQK32398.1"/>
    </source>
</evidence>
<sequence length="143" mass="15731">MSRKGRLLGVAFAVFALVCLVATYDYSRGRIPETRSALVEEVLAVTNGRECARDATDIVTRYIPIGTDRAEAERRLTEVSIDPPKPWFWTPAVENSTVSEGNSIEALHTIKATAFGSNLLRVYLGFEDGKVKRVAAEVVCHFG</sequence>
<reference evidence="1 3" key="1">
    <citation type="submission" date="2015-10" db="EMBL/GenBank/DDBJ databases">
        <title>Draft genome of Bosea thiooxidans.</title>
        <authorList>
            <person name="Wang X."/>
        </authorList>
    </citation>
    <scope>NUCLEOTIDE SEQUENCE [LARGE SCALE GENOMIC DNA]</scope>
    <source>
        <strain evidence="1 3">CGMCC 9174</strain>
    </source>
</reference>
<organism evidence="1 3">
    <name type="scientific">Bosea thiooxidans</name>
    <dbReference type="NCBI Taxonomy" id="53254"/>
    <lineage>
        <taxon>Bacteria</taxon>
        <taxon>Pseudomonadati</taxon>
        <taxon>Pseudomonadota</taxon>
        <taxon>Alphaproteobacteria</taxon>
        <taxon>Hyphomicrobiales</taxon>
        <taxon>Boseaceae</taxon>
        <taxon>Bosea</taxon>
    </lineage>
</organism>
<evidence type="ECO:0000313" key="3">
    <source>
        <dbReference type="Proteomes" id="UP000051562"/>
    </source>
</evidence>
<dbReference type="Proteomes" id="UP000190130">
    <property type="component" value="Unassembled WGS sequence"/>
</dbReference>
<keyword evidence="3" id="KW-1185">Reference proteome</keyword>
<evidence type="ECO:0000313" key="4">
    <source>
        <dbReference type="Proteomes" id="UP000190130"/>
    </source>
</evidence>
<dbReference type="OrthoDB" id="8158857at2"/>
<protein>
    <submittedName>
        <fullName evidence="1">Uncharacterized protein</fullName>
    </submittedName>
</protein>
<proteinExistence type="predicted"/>
<evidence type="ECO:0000313" key="2">
    <source>
        <dbReference type="EMBL" id="SKC03513.1"/>
    </source>
</evidence>
<dbReference type="RefSeq" id="WP_055726343.1">
    <property type="nucleotide sequence ID" value="NZ_FUYX01000011.1"/>
</dbReference>
<dbReference type="AlphaFoldDB" id="A0A0Q3PRG4"/>
<gene>
    <name evidence="1" type="ORF">ARD30_01055</name>
    <name evidence="2" type="ORF">SAMN05660750_03776</name>
</gene>
<reference evidence="2 4" key="2">
    <citation type="submission" date="2017-02" db="EMBL/GenBank/DDBJ databases">
        <authorList>
            <person name="Peterson S.W."/>
        </authorList>
    </citation>
    <scope>NUCLEOTIDE SEQUENCE [LARGE SCALE GENOMIC DNA]</scope>
    <source>
        <strain evidence="2 4">DSM 9653</strain>
    </source>
</reference>